<evidence type="ECO:0000256" key="7">
    <source>
        <dbReference type="ARBA" id="ARBA00023065"/>
    </source>
</evidence>
<proteinExistence type="predicted"/>
<feature type="transmembrane region" description="Helical" evidence="11">
    <location>
        <begin position="97"/>
        <end position="115"/>
    </location>
</feature>
<evidence type="ECO:0000256" key="1">
    <source>
        <dbReference type="ARBA" id="ARBA00004651"/>
    </source>
</evidence>
<protein>
    <submittedName>
        <fullName evidence="17">Multicomponent Na+:H+ antiporter subunit A</fullName>
    </submittedName>
</protein>
<feature type="domain" description="MrpA C-terminal/MbhD" evidence="15">
    <location>
        <begin position="592"/>
        <end position="656"/>
    </location>
</feature>
<feature type="transmembrane region" description="Helical" evidence="11">
    <location>
        <begin position="581"/>
        <end position="601"/>
    </location>
</feature>
<feature type="transmembrane region" description="Helical" evidence="11">
    <location>
        <begin position="672"/>
        <end position="690"/>
    </location>
</feature>
<feature type="transmembrane region" description="Helical" evidence="11">
    <location>
        <begin position="881"/>
        <end position="901"/>
    </location>
</feature>
<evidence type="ECO:0000259" key="16">
    <source>
        <dbReference type="Pfam" id="PF20501"/>
    </source>
</evidence>
<dbReference type="InterPro" id="IPR001750">
    <property type="entry name" value="ND/Mrp_TM"/>
</dbReference>
<reference evidence="17 18" key="1">
    <citation type="submission" date="2016-10" db="EMBL/GenBank/DDBJ databases">
        <authorList>
            <person name="de Groot N.N."/>
        </authorList>
    </citation>
    <scope>NUCLEOTIDE SEQUENCE [LARGE SCALE GENOMIC DNA]</scope>
    <source>
        <strain evidence="17 18">DSM 43357</strain>
    </source>
</reference>
<comment type="subcellular location">
    <subcellularLocation>
        <location evidence="1">Cell membrane</location>
        <topology evidence="1">Multi-pass membrane protein</topology>
    </subcellularLocation>
    <subcellularLocation>
        <location evidence="9">Membrane</location>
        <topology evidence="9">Multi-pass membrane protein</topology>
    </subcellularLocation>
</comment>
<dbReference type="PANTHER" id="PTHR43373">
    <property type="entry name" value="NA(+)/H(+) ANTIPORTER SUBUNIT"/>
    <property type="match status" value="1"/>
</dbReference>
<keyword evidence="2" id="KW-0813">Transport</keyword>
<dbReference type="Pfam" id="PF00361">
    <property type="entry name" value="Proton_antipo_M"/>
    <property type="match status" value="1"/>
</dbReference>
<dbReference type="InterPro" id="IPR025383">
    <property type="entry name" value="MrpA_C/MbhD"/>
</dbReference>
<evidence type="ECO:0000256" key="8">
    <source>
        <dbReference type="ARBA" id="ARBA00023136"/>
    </source>
</evidence>
<evidence type="ECO:0000259" key="14">
    <source>
        <dbReference type="Pfam" id="PF04039"/>
    </source>
</evidence>
<organism evidence="17 18">
    <name type="scientific">Nonomuraea pusilla</name>
    <dbReference type="NCBI Taxonomy" id="46177"/>
    <lineage>
        <taxon>Bacteria</taxon>
        <taxon>Bacillati</taxon>
        <taxon>Actinomycetota</taxon>
        <taxon>Actinomycetes</taxon>
        <taxon>Streptosporangiales</taxon>
        <taxon>Streptosporangiaceae</taxon>
        <taxon>Nonomuraea</taxon>
    </lineage>
</organism>
<feature type="transmembrane region" description="Helical" evidence="11">
    <location>
        <begin position="434"/>
        <end position="459"/>
    </location>
</feature>
<dbReference type="Pfam" id="PF13244">
    <property type="entry name" value="MbhD"/>
    <property type="match status" value="1"/>
</dbReference>
<feature type="transmembrane region" description="Helical" evidence="11">
    <location>
        <begin position="193"/>
        <end position="218"/>
    </location>
</feature>
<feature type="transmembrane region" description="Helical" evidence="11">
    <location>
        <begin position="256"/>
        <end position="274"/>
    </location>
</feature>
<keyword evidence="6 11" id="KW-1133">Transmembrane helix</keyword>
<accession>A0A1H7TMY0</accession>
<evidence type="ECO:0000259" key="15">
    <source>
        <dbReference type="Pfam" id="PF13244"/>
    </source>
</evidence>
<evidence type="ECO:0000313" key="17">
    <source>
        <dbReference type="EMBL" id="SEL86038.1"/>
    </source>
</evidence>
<dbReference type="AlphaFoldDB" id="A0A1H7TMY0"/>
<evidence type="ECO:0000256" key="10">
    <source>
        <dbReference type="SAM" id="MobiDB-lite"/>
    </source>
</evidence>
<feature type="transmembrane region" description="Helical" evidence="11">
    <location>
        <begin position="633"/>
        <end position="652"/>
    </location>
</feature>
<dbReference type="Pfam" id="PF00662">
    <property type="entry name" value="Proton_antipo_N"/>
    <property type="match status" value="1"/>
</dbReference>
<feature type="domain" description="Na+/H+ antiporter MnhB subunit-related protein" evidence="14">
    <location>
        <begin position="780"/>
        <end position="901"/>
    </location>
</feature>
<keyword evidence="5 9" id="KW-0812">Transmembrane</keyword>
<dbReference type="GO" id="GO:0015297">
    <property type="term" value="F:antiporter activity"/>
    <property type="evidence" value="ECO:0007669"/>
    <property type="project" value="UniProtKB-KW"/>
</dbReference>
<name>A0A1H7TMY0_9ACTN</name>
<dbReference type="InterPro" id="IPR050616">
    <property type="entry name" value="CPA3_Na-H_Antiporter_A"/>
</dbReference>
<feature type="domain" description="MrpA C-terminal/MbhE" evidence="16">
    <location>
        <begin position="672"/>
        <end position="747"/>
    </location>
</feature>
<feature type="transmembrane region" description="Helical" evidence="11">
    <location>
        <begin position="397"/>
        <end position="422"/>
    </location>
</feature>
<feature type="transmembrane region" description="Helical" evidence="11">
    <location>
        <begin position="782"/>
        <end position="801"/>
    </location>
</feature>
<feature type="transmembrane region" description="Helical" evidence="11">
    <location>
        <begin position="21"/>
        <end position="47"/>
    </location>
</feature>
<dbReference type="NCBIfam" id="NF009284">
    <property type="entry name" value="PRK12644.1"/>
    <property type="match status" value="1"/>
</dbReference>
<dbReference type="STRING" id="46177.SAMN05660976_03575"/>
<sequence>MLHAVAAVCAPWLAARTGRAALVVLAVAPAAGFCFTLGVAAAGPPAVEETAWAPSLGLNLSFRADELSLTMAALVTGVGVLVLLYSTRYFRAGERGLGRYGGAMTAFAGSMLGLVTADNLLLLYVFWELTTVFSYLLIGYDAESGPSRRAAMKALTVTTAGGLAMLAGLVAVGRSAGTYRISELVAHPPAGGVPAAALGLVLAGALAKSAVFPFSTWLPAAMAAPTPVSAYLHAAAMVKAGVYLLARLGPVFGGEAAWRAPLLTLGVATVLLGGWRALRETDLKRLLAYGTISQLGLLTVLFGSGTGGGALAGAATLLAHGMFKAALFLVVGAVDVAAGTRDLRELSGVGRSLPWLCGAAVLAGASMAGVPPLAGFVAKEAALESLLGDGPALSGVVLSGVVLGSALTAAYTLRFLWGAFAVKPGVAPTPVRRAAVALSAPPALLAALGLVLVPLAPAYGEAMAAYAGTFRDPGHETRLVVWAGPTVPLLLSAVALAGGVLLFLAREPVARAGATLHLVDSARVYWGLMRRLDRFATQLTGLVQRGSVPDYLVLTLLAAVGVAAFSLLWDGLPRLEAPVTAWQRVEQPVVTVLLAAVAVLALASRAHILLAVVVGLAGYGTALLFLAHGSPDLALTQFLAETLGLVVFALVLRRLPVEAGRGRLPFPFRLGLGLAVGASAAGAGMLAMSARTAEPVGALMEGPARQAGARNVVSALIVDIRAWDTLGESTVLVVLTLGVTSMVFLRRRAYRIERTGRSRAPGRTPWLASVLPLGQRAVALEVAARLTFHTVLVLSVFLLVIGHSRVGGGFAGGIVAGLAITVRYLAGGRDELAAAVPVHAGVLMGVGLSLSAGTALAGLLFGRAALDLLEADVAVPLAGHLHLSTGLVFDLGVYLSVVGMVQDVLRGLGAELDRQISAEGTSAERPGGGRPAPGTGEAP</sequence>
<feature type="region of interest" description="Disordered" evidence="10">
    <location>
        <begin position="917"/>
        <end position="939"/>
    </location>
</feature>
<feature type="transmembrane region" description="Helical" evidence="11">
    <location>
        <begin position="726"/>
        <end position="745"/>
    </location>
</feature>
<feature type="transmembrane region" description="Helical" evidence="11">
    <location>
        <begin position="807"/>
        <end position="826"/>
    </location>
</feature>
<dbReference type="PANTHER" id="PTHR43373:SF1">
    <property type="entry name" value="NA(+)_H(+) ANTIPORTER SUBUNIT A"/>
    <property type="match status" value="1"/>
</dbReference>
<dbReference type="EMBL" id="FOBF01000007">
    <property type="protein sequence ID" value="SEL86038.1"/>
    <property type="molecule type" value="Genomic_DNA"/>
</dbReference>
<keyword evidence="3" id="KW-0050">Antiport</keyword>
<feature type="transmembrane region" description="Helical" evidence="11">
    <location>
        <begin position="150"/>
        <end position="173"/>
    </location>
</feature>
<evidence type="ECO:0000256" key="2">
    <source>
        <dbReference type="ARBA" id="ARBA00022448"/>
    </source>
</evidence>
<evidence type="ECO:0000256" key="9">
    <source>
        <dbReference type="RuleBase" id="RU000320"/>
    </source>
</evidence>
<dbReference type="Proteomes" id="UP000198953">
    <property type="component" value="Unassembled WGS sequence"/>
</dbReference>
<dbReference type="GO" id="GO:0006811">
    <property type="term" value="P:monoatomic ion transport"/>
    <property type="evidence" value="ECO:0007669"/>
    <property type="project" value="UniProtKB-KW"/>
</dbReference>
<keyword evidence="18" id="KW-1185">Reference proteome</keyword>
<dbReference type="InterPro" id="IPR001516">
    <property type="entry name" value="Proton_antipo_N"/>
</dbReference>
<feature type="transmembrane region" description="Helical" evidence="11">
    <location>
        <begin position="286"/>
        <end position="304"/>
    </location>
</feature>
<dbReference type="InterPro" id="IPR046806">
    <property type="entry name" value="MrpA_C/MbhE"/>
</dbReference>
<keyword evidence="4" id="KW-1003">Cell membrane</keyword>
<evidence type="ECO:0000256" key="11">
    <source>
        <dbReference type="SAM" id="Phobius"/>
    </source>
</evidence>
<gene>
    <name evidence="17" type="ORF">SAMN05660976_03575</name>
</gene>
<feature type="domain" description="NADH:quinone oxidoreductase/Mrp antiporter transmembrane" evidence="12">
    <location>
        <begin position="117"/>
        <end position="392"/>
    </location>
</feature>
<feature type="transmembrane region" description="Helical" evidence="11">
    <location>
        <begin position="310"/>
        <end position="334"/>
    </location>
</feature>
<dbReference type="Pfam" id="PF04039">
    <property type="entry name" value="MnhB"/>
    <property type="match status" value="1"/>
</dbReference>
<evidence type="ECO:0000259" key="13">
    <source>
        <dbReference type="Pfam" id="PF00662"/>
    </source>
</evidence>
<feature type="transmembrane region" description="Helical" evidence="11">
    <location>
        <begin position="67"/>
        <end position="85"/>
    </location>
</feature>
<feature type="domain" description="NADH-Ubiquinone oxidoreductase (complex I) chain 5 N-terminal" evidence="13">
    <location>
        <begin position="55"/>
        <end position="100"/>
    </location>
</feature>
<feature type="transmembrane region" description="Helical" evidence="11">
    <location>
        <begin position="121"/>
        <end position="138"/>
    </location>
</feature>
<evidence type="ECO:0000256" key="4">
    <source>
        <dbReference type="ARBA" id="ARBA00022475"/>
    </source>
</evidence>
<evidence type="ECO:0000256" key="3">
    <source>
        <dbReference type="ARBA" id="ARBA00022449"/>
    </source>
</evidence>
<evidence type="ECO:0000259" key="12">
    <source>
        <dbReference type="Pfam" id="PF00361"/>
    </source>
</evidence>
<dbReference type="PRINTS" id="PR01434">
    <property type="entry name" value="NADHDHGNASE5"/>
</dbReference>
<feature type="transmembrane region" description="Helical" evidence="11">
    <location>
        <begin position="608"/>
        <end position="627"/>
    </location>
</feature>
<feature type="transmembrane region" description="Helical" evidence="11">
    <location>
        <begin position="355"/>
        <end position="377"/>
    </location>
</feature>
<keyword evidence="8 11" id="KW-0472">Membrane</keyword>
<evidence type="ECO:0000313" key="18">
    <source>
        <dbReference type="Proteomes" id="UP000198953"/>
    </source>
</evidence>
<evidence type="ECO:0000256" key="6">
    <source>
        <dbReference type="ARBA" id="ARBA00022989"/>
    </source>
</evidence>
<keyword evidence="7" id="KW-0406">Ion transport</keyword>
<dbReference type="Pfam" id="PF20501">
    <property type="entry name" value="MbhE"/>
    <property type="match status" value="1"/>
</dbReference>
<feature type="transmembrane region" description="Helical" evidence="11">
    <location>
        <begin position="838"/>
        <end position="861"/>
    </location>
</feature>
<evidence type="ECO:0000256" key="5">
    <source>
        <dbReference type="ARBA" id="ARBA00022692"/>
    </source>
</evidence>
<feature type="transmembrane region" description="Helical" evidence="11">
    <location>
        <begin position="551"/>
        <end position="569"/>
    </location>
</feature>
<dbReference type="InterPro" id="IPR007182">
    <property type="entry name" value="MnhB"/>
</dbReference>
<feature type="transmembrane region" description="Helical" evidence="11">
    <location>
        <begin position="479"/>
        <end position="504"/>
    </location>
</feature>
<dbReference type="GO" id="GO:0005886">
    <property type="term" value="C:plasma membrane"/>
    <property type="evidence" value="ECO:0007669"/>
    <property type="project" value="UniProtKB-SubCell"/>
</dbReference>